<feature type="transmembrane region" description="Helical" evidence="2">
    <location>
        <begin position="252"/>
        <end position="273"/>
    </location>
</feature>
<dbReference type="GeneID" id="55994506"/>
<evidence type="ECO:0000313" key="4">
    <source>
        <dbReference type="EMBL" id="QKX59871.1"/>
    </source>
</evidence>
<keyword evidence="2" id="KW-0472">Membrane</keyword>
<dbReference type="OrthoDB" id="4225201at2759"/>
<feature type="region of interest" description="Disordered" evidence="1">
    <location>
        <begin position="338"/>
        <end position="383"/>
    </location>
</feature>
<feature type="region of interest" description="Disordered" evidence="1">
    <location>
        <begin position="405"/>
        <end position="464"/>
    </location>
</feature>
<keyword evidence="2" id="KW-1133">Transmembrane helix</keyword>
<protein>
    <recommendedName>
        <fullName evidence="6">Cellobiose dehydrogenase cytochrome domain-containing protein</fullName>
    </recommendedName>
</protein>
<keyword evidence="2" id="KW-0812">Transmembrane</keyword>
<dbReference type="KEGG" id="trg:TRUGW13939_07013"/>
<reference evidence="5" key="1">
    <citation type="submission" date="2020-06" db="EMBL/GenBank/DDBJ databases">
        <title>A chromosome-scale genome assembly of Talaromyces rugulosus W13939.</title>
        <authorList>
            <person name="Wang B."/>
            <person name="Guo L."/>
            <person name="Ye K."/>
            <person name="Wang L."/>
        </authorList>
    </citation>
    <scope>NUCLEOTIDE SEQUENCE [LARGE SCALE GENOMIC DNA]</scope>
    <source>
        <strain evidence="5">W13939</strain>
    </source>
</reference>
<evidence type="ECO:0000256" key="3">
    <source>
        <dbReference type="SAM" id="SignalP"/>
    </source>
</evidence>
<evidence type="ECO:0000313" key="5">
    <source>
        <dbReference type="Proteomes" id="UP000509510"/>
    </source>
</evidence>
<sequence>MHGVDKAAILLLAPAIAHGLPATAISDLPSTESGEHAVVFRIDTGAVIVRFQVPCAGCDHDPWPIDLVTQSASGICEDVAISVNGRDLEHRWHGNTSWGSGAIPASPSQYRGSEMSAKWQSKCMKLPLEAPSGGSIHALTMFLNNGTSSSQDHVGFTISFTLSDQIEMRRLSNWPLRLSDELEWETWVYSYNAEGGSELQTFQHDVQESQHLMTLQDESRRSTSHTNSYQHQKRENGILGVEIPADYPTRKFARNCAIAFLIILTSCLLFRIIRRSTAFRRRRRDIASRHEERRARRAYNNAARRLRWRQWWEGSSRSNSDTRSVRSSHSLAELQHPTTDHLQHNPSDHHSHHGDHRYSDVDDDGDDYDSFLEDEDNNNMGGGMMRDEILGLRRVLEYVGELVGNESSSVSRRNNRSRSRSRPPPRYDELHQSPRASTMFSLDTRSLATLDTTDSETAPPSYHA</sequence>
<name>A0A7H8R2L7_TALRU</name>
<feature type="chain" id="PRO_5028927248" description="Cellobiose dehydrogenase cytochrome domain-containing protein" evidence="3">
    <location>
        <begin position="20"/>
        <end position="464"/>
    </location>
</feature>
<proteinExistence type="predicted"/>
<keyword evidence="3" id="KW-0732">Signal</keyword>
<evidence type="ECO:0000256" key="2">
    <source>
        <dbReference type="SAM" id="Phobius"/>
    </source>
</evidence>
<dbReference type="AlphaFoldDB" id="A0A7H8R2L7"/>
<evidence type="ECO:0000256" key="1">
    <source>
        <dbReference type="SAM" id="MobiDB-lite"/>
    </source>
</evidence>
<dbReference type="EMBL" id="CP055901">
    <property type="protein sequence ID" value="QKX59871.1"/>
    <property type="molecule type" value="Genomic_DNA"/>
</dbReference>
<feature type="region of interest" description="Disordered" evidence="1">
    <location>
        <begin position="214"/>
        <end position="233"/>
    </location>
</feature>
<feature type="compositionally biased region" description="Basic and acidic residues" evidence="1">
    <location>
        <begin position="338"/>
        <end position="349"/>
    </location>
</feature>
<dbReference type="Proteomes" id="UP000509510">
    <property type="component" value="Chromosome IV"/>
</dbReference>
<feature type="compositionally biased region" description="Basic residues" evidence="1">
    <location>
        <begin position="413"/>
        <end position="423"/>
    </location>
</feature>
<evidence type="ECO:0008006" key="6">
    <source>
        <dbReference type="Google" id="ProtNLM"/>
    </source>
</evidence>
<gene>
    <name evidence="4" type="ORF">TRUGW13939_07013</name>
</gene>
<feature type="signal peptide" evidence="3">
    <location>
        <begin position="1"/>
        <end position="19"/>
    </location>
</feature>
<feature type="compositionally biased region" description="Acidic residues" evidence="1">
    <location>
        <begin position="361"/>
        <end position="377"/>
    </location>
</feature>
<accession>A0A7H8R2L7</accession>
<organism evidence="4 5">
    <name type="scientific">Talaromyces rugulosus</name>
    <name type="common">Penicillium rugulosum</name>
    <dbReference type="NCBI Taxonomy" id="121627"/>
    <lineage>
        <taxon>Eukaryota</taxon>
        <taxon>Fungi</taxon>
        <taxon>Dikarya</taxon>
        <taxon>Ascomycota</taxon>
        <taxon>Pezizomycotina</taxon>
        <taxon>Eurotiomycetes</taxon>
        <taxon>Eurotiomycetidae</taxon>
        <taxon>Eurotiales</taxon>
        <taxon>Trichocomaceae</taxon>
        <taxon>Talaromyces</taxon>
        <taxon>Talaromyces sect. Islandici</taxon>
    </lineage>
</organism>
<dbReference type="RefSeq" id="XP_035346048.1">
    <property type="nucleotide sequence ID" value="XM_035490155.1"/>
</dbReference>
<keyword evidence="5" id="KW-1185">Reference proteome</keyword>
<feature type="compositionally biased region" description="Polar residues" evidence="1">
    <location>
        <begin position="434"/>
        <end position="458"/>
    </location>
</feature>